<dbReference type="GO" id="GO:0003678">
    <property type="term" value="F:DNA helicase activity"/>
    <property type="evidence" value="ECO:0007669"/>
    <property type="project" value="UniProtKB-EC"/>
</dbReference>
<protein>
    <submittedName>
        <fullName evidence="2">ATP-dependent DNA helicase RecG</fullName>
        <ecNumber evidence="2">3.6.4.12</ecNumber>
    </submittedName>
</protein>
<dbReference type="AlphaFoldDB" id="A0A7W7YRM6"/>
<accession>A0A7W7YRM6</accession>
<dbReference type="RefSeq" id="WP_184140405.1">
    <property type="nucleotide sequence ID" value="NZ_JACHIK010000001.1"/>
</dbReference>
<organism evidence="2 3">
    <name type="scientific">Shinella fusca</name>
    <dbReference type="NCBI Taxonomy" id="544480"/>
    <lineage>
        <taxon>Bacteria</taxon>
        <taxon>Pseudomonadati</taxon>
        <taxon>Pseudomonadota</taxon>
        <taxon>Alphaproteobacteria</taxon>
        <taxon>Hyphomicrobiales</taxon>
        <taxon>Rhizobiaceae</taxon>
        <taxon>Shinella</taxon>
    </lineage>
</organism>
<comment type="caution">
    <text evidence="2">The sequence shown here is derived from an EMBL/GenBank/DDBJ whole genome shotgun (WGS) entry which is preliminary data.</text>
</comment>
<dbReference type="InterPro" id="IPR007421">
    <property type="entry name" value="Schlafen_AlbA_2_dom"/>
</dbReference>
<keyword evidence="2" id="KW-0347">Helicase</keyword>
<evidence type="ECO:0000259" key="1">
    <source>
        <dbReference type="Pfam" id="PF04326"/>
    </source>
</evidence>
<dbReference type="Pfam" id="PF04326">
    <property type="entry name" value="SLFN_AlbA_2"/>
    <property type="match status" value="1"/>
</dbReference>
<dbReference type="InterPro" id="IPR038475">
    <property type="entry name" value="RecG_C_sf"/>
</dbReference>
<dbReference type="PANTHER" id="PTHR30595:SF6">
    <property type="entry name" value="SCHLAFEN ALBA-2 DOMAIN-CONTAINING PROTEIN"/>
    <property type="match status" value="1"/>
</dbReference>
<proteinExistence type="predicted"/>
<name>A0A7W7YRM6_9HYPH</name>
<dbReference type="Gene3D" id="3.30.950.30">
    <property type="entry name" value="Schlafen, AAA domain"/>
    <property type="match status" value="1"/>
</dbReference>
<evidence type="ECO:0000313" key="2">
    <source>
        <dbReference type="EMBL" id="MBB5041080.1"/>
    </source>
</evidence>
<dbReference type="EMBL" id="JACHIK010000001">
    <property type="protein sequence ID" value="MBB5041080.1"/>
    <property type="molecule type" value="Genomic_DNA"/>
</dbReference>
<dbReference type="GO" id="GO:0016787">
    <property type="term" value="F:hydrolase activity"/>
    <property type="evidence" value="ECO:0007669"/>
    <property type="project" value="UniProtKB-KW"/>
</dbReference>
<dbReference type="Gene3D" id="3.30.565.60">
    <property type="match status" value="1"/>
</dbReference>
<feature type="domain" description="Schlafen AlbA-2" evidence="1">
    <location>
        <begin position="39"/>
        <end position="158"/>
    </location>
</feature>
<dbReference type="Proteomes" id="UP000535406">
    <property type="component" value="Unassembled WGS sequence"/>
</dbReference>
<dbReference type="EC" id="3.6.4.12" evidence="2"/>
<keyword evidence="2" id="KW-0067">ATP-binding</keyword>
<reference evidence="2 3" key="1">
    <citation type="submission" date="2020-08" db="EMBL/GenBank/DDBJ databases">
        <title>Genomic Encyclopedia of Type Strains, Phase IV (KMG-IV): sequencing the most valuable type-strain genomes for metagenomic binning, comparative biology and taxonomic classification.</title>
        <authorList>
            <person name="Goeker M."/>
        </authorList>
    </citation>
    <scope>NUCLEOTIDE SEQUENCE [LARGE SCALE GENOMIC DNA]</scope>
    <source>
        <strain evidence="2 3">DSM 21319</strain>
    </source>
</reference>
<keyword evidence="2" id="KW-0547">Nucleotide-binding</keyword>
<dbReference type="InterPro" id="IPR038461">
    <property type="entry name" value="Schlafen_AlbA_2_dom_sf"/>
</dbReference>
<dbReference type="Pfam" id="PF13749">
    <property type="entry name" value="HATPase_c_4"/>
    <property type="match status" value="1"/>
</dbReference>
<evidence type="ECO:0000313" key="3">
    <source>
        <dbReference type="Proteomes" id="UP000535406"/>
    </source>
</evidence>
<gene>
    <name evidence="2" type="ORF">HNQ66_000458</name>
</gene>
<keyword evidence="3" id="KW-1185">Reference proteome</keyword>
<dbReference type="PANTHER" id="PTHR30595">
    <property type="entry name" value="GLPR-RELATED TRANSCRIPTIONAL REPRESSOR"/>
    <property type="match status" value="1"/>
</dbReference>
<sequence>MKDPIQLDFFDREKDHIGTWSAREIWLRLDQTNVASFSEDSRFERKSAPKATKERELAEYYSMWSNTVDGGIVVVGIADKGEIEGVAKTLSQKELNRLESFHSEHCPDAKPEFRRIPVKVNGESDFIVSIFLPYRGFLVETSKGEAFIRRGSSKHKMSSEERDDFRSTRHERSWELRESAANYPQDFDEEIIKQLADNFRSLEDKPDWTDTEVLVDRNLLVEESGKFSPTNSLILLAAKNPRRLVPGARVRIQRFAASEEGAGESFQPIKDLYAEGPIPVLLQRASQIIESLNYDVTWLSKDGKFQTTTEYPRWAWFEALVNALVHRSYSYSGSEITIKFFSDRLEIESPGGFVPPVNASNVYSQRASRNPHLCEALRHIGYTRMTREGTRRMKESMEAWHLPAPDFSQETIHGVSVRVTLRNDQQLRKRATDRDVAAYCGVEKWQNLKEHEVKLIGYAFNNGKIHVAEAERLTGRRWNTSKKDLERLVSAGLLEFVQGQYSRDPKAHYAIIKR</sequence>
<keyword evidence="2" id="KW-0378">Hydrolase</keyword>